<comment type="cofactor">
    <cofactor evidence="6">
        <name>Mg(2+)</name>
        <dbReference type="ChEBI" id="CHEBI:18420"/>
    </cofactor>
</comment>
<dbReference type="InterPro" id="IPR005110">
    <property type="entry name" value="MoeA_linker/N"/>
</dbReference>
<evidence type="ECO:0000256" key="2">
    <source>
        <dbReference type="ARBA" id="ARBA00005046"/>
    </source>
</evidence>
<dbReference type="Pfam" id="PF00994">
    <property type="entry name" value="MoCF_biosynth"/>
    <property type="match status" value="1"/>
</dbReference>
<dbReference type="Gene3D" id="2.40.340.10">
    <property type="entry name" value="MoeA, C-terminal, domain IV"/>
    <property type="match status" value="1"/>
</dbReference>
<comment type="catalytic activity">
    <reaction evidence="5">
        <text>adenylyl-molybdopterin + molybdate = Mo-molybdopterin + AMP + H(+)</text>
        <dbReference type="Rhea" id="RHEA:35047"/>
        <dbReference type="ChEBI" id="CHEBI:15378"/>
        <dbReference type="ChEBI" id="CHEBI:36264"/>
        <dbReference type="ChEBI" id="CHEBI:62727"/>
        <dbReference type="ChEBI" id="CHEBI:71302"/>
        <dbReference type="ChEBI" id="CHEBI:456215"/>
        <dbReference type="EC" id="2.10.1.1"/>
    </reaction>
</comment>
<dbReference type="NCBIfam" id="TIGR00177">
    <property type="entry name" value="molyb_syn"/>
    <property type="match status" value="1"/>
</dbReference>
<dbReference type="Pfam" id="PF03453">
    <property type="entry name" value="MoeA_N"/>
    <property type="match status" value="1"/>
</dbReference>
<dbReference type="EMBL" id="JACOII010000045">
    <property type="protein sequence ID" value="MBI6549725.1"/>
    <property type="molecule type" value="Genomic_DNA"/>
</dbReference>
<feature type="domain" description="MoaB/Mog" evidence="7">
    <location>
        <begin position="183"/>
        <end position="320"/>
    </location>
</feature>
<dbReference type="SMART" id="SM00852">
    <property type="entry name" value="MoCF_biosynth"/>
    <property type="match status" value="1"/>
</dbReference>
<evidence type="ECO:0000313" key="9">
    <source>
        <dbReference type="Proteomes" id="UP000696184"/>
    </source>
</evidence>
<keyword evidence="6 8" id="KW-0808">Transferase</keyword>
<dbReference type="NCBIfam" id="NF007960">
    <property type="entry name" value="PRK10680.1"/>
    <property type="match status" value="1"/>
</dbReference>
<dbReference type="InterPro" id="IPR001453">
    <property type="entry name" value="MoaB/Mog_dom"/>
</dbReference>
<dbReference type="NCBIfam" id="NF045515">
    <property type="entry name" value="Glp_gephyrin"/>
    <property type="match status" value="1"/>
</dbReference>
<proteinExistence type="inferred from homology"/>
<gene>
    <name evidence="8" type="primary">moeA</name>
    <name evidence="8" type="ORF">H8A87_13615</name>
</gene>
<dbReference type="InterPro" id="IPR008284">
    <property type="entry name" value="MoCF_biosynth_CS"/>
</dbReference>
<keyword evidence="6" id="KW-0500">Molybdenum</keyword>
<comment type="function">
    <text evidence="1 6">Catalyzes the insertion of molybdate into adenylated molybdopterin with the concomitant release of AMP.</text>
</comment>
<dbReference type="InterPro" id="IPR036135">
    <property type="entry name" value="MoeA_linker/N_sf"/>
</dbReference>
<dbReference type="InterPro" id="IPR036688">
    <property type="entry name" value="MoeA_C_domain_IV_sf"/>
</dbReference>
<keyword evidence="6" id="KW-0479">Metal-binding</keyword>
<organism evidence="8 9">
    <name type="scientific">Xenorhabdus lircayensis</name>
    <dbReference type="NCBI Taxonomy" id="2763499"/>
    <lineage>
        <taxon>Bacteria</taxon>
        <taxon>Pseudomonadati</taxon>
        <taxon>Pseudomonadota</taxon>
        <taxon>Gammaproteobacteria</taxon>
        <taxon>Enterobacterales</taxon>
        <taxon>Morganellaceae</taxon>
        <taxon>Xenorhabdus</taxon>
    </lineage>
</organism>
<evidence type="ECO:0000256" key="4">
    <source>
        <dbReference type="ARBA" id="ARBA00023150"/>
    </source>
</evidence>
<keyword evidence="6" id="KW-0460">Magnesium</keyword>
<dbReference type="Proteomes" id="UP000696184">
    <property type="component" value="Unassembled WGS sequence"/>
</dbReference>
<dbReference type="RefSeq" id="WP_198690495.1">
    <property type="nucleotide sequence ID" value="NZ_CAWPUD010000044.1"/>
</dbReference>
<comment type="similarity">
    <text evidence="3 6">Belongs to the MoeA family.</text>
</comment>
<evidence type="ECO:0000313" key="8">
    <source>
        <dbReference type="EMBL" id="MBI6549725.1"/>
    </source>
</evidence>
<dbReference type="CDD" id="cd00887">
    <property type="entry name" value="MoeA"/>
    <property type="match status" value="1"/>
</dbReference>
<evidence type="ECO:0000256" key="3">
    <source>
        <dbReference type="ARBA" id="ARBA00010763"/>
    </source>
</evidence>
<dbReference type="Gene3D" id="3.90.105.10">
    <property type="entry name" value="Molybdopterin biosynthesis moea protein, domain 2"/>
    <property type="match status" value="1"/>
</dbReference>
<dbReference type="SUPFAM" id="SSF63867">
    <property type="entry name" value="MoeA C-terminal domain-like"/>
    <property type="match status" value="1"/>
</dbReference>
<dbReference type="SUPFAM" id="SSF63882">
    <property type="entry name" value="MoeA N-terminal region -like"/>
    <property type="match status" value="1"/>
</dbReference>
<evidence type="ECO:0000259" key="7">
    <source>
        <dbReference type="SMART" id="SM00852"/>
    </source>
</evidence>
<dbReference type="Gene3D" id="3.40.980.10">
    <property type="entry name" value="MoaB/Mog-like domain"/>
    <property type="match status" value="1"/>
</dbReference>
<sequence length="413" mass="44803">MDHCHTSGLISLEQALEKFLAQTVPLTTTETINLTESAGRITSTDIISPINVPPFDNSAMDGYAIRLADLNENQTLPVAGKALAGMPLQGEWLAGSCIRIMTGAPIPSGADAVVMQEQTEVTETGIWFLHPVKQGQNIRTIGEDIAQNAMVLSKGTKLSTAQLPLIASLGIAKVRVIRKLKVAIFSTGDELQAIGEPLQAGQIYDTNRLAVRLMLEKLDCEVIDLGVIPDNPETLRQTFIEADKQADLVISSGGVSVGEADYTKQILDEVGKIGFWKLAIKPGKPFAFGKLENAWFCGLPGNPVSAVLTFYQLVQPLIARLSGFTAWQAPMRLTAKTTTPLKKSPGRLDFQRGIADINEHGELEVQTTGHQGSHIFSSYSFGNCFIVLERERGHAAAGETVQIEFFNHLLKNQ</sequence>
<dbReference type="Pfam" id="PF03454">
    <property type="entry name" value="MoeA_C"/>
    <property type="match status" value="1"/>
</dbReference>
<dbReference type="SUPFAM" id="SSF53218">
    <property type="entry name" value="Molybdenum cofactor biosynthesis proteins"/>
    <property type="match status" value="1"/>
</dbReference>
<name>A0ABS0U770_9GAMM</name>
<dbReference type="PANTHER" id="PTHR10192">
    <property type="entry name" value="MOLYBDOPTERIN BIOSYNTHESIS PROTEIN"/>
    <property type="match status" value="1"/>
</dbReference>
<dbReference type="EC" id="2.10.1.1" evidence="6"/>
<dbReference type="InterPro" id="IPR005111">
    <property type="entry name" value="MoeA_C_domain_IV"/>
</dbReference>
<dbReference type="Gene3D" id="2.170.190.11">
    <property type="entry name" value="Molybdopterin biosynthesis moea protein, domain 3"/>
    <property type="match status" value="1"/>
</dbReference>
<evidence type="ECO:0000256" key="5">
    <source>
        <dbReference type="ARBA" id="ARBA00047317"/>
    </source>
</evidence>
<dbReference type="InterPro" id="IPR036425">
    <property type="entry name" value="MoaB/Mog-like_dom_sf"/>
</dbReference>
<dbReference type="GO" id="GO:0061599">
    <property type="term" value="F:molybdopterin molybdotransferase activity"/>
    <property type="evidence" value="ECO:0007669"/>
    <property type="project" value="UniProtKB-EC"/>
</dbReference>
<reference evidence="8 9" key="1">
    <citation type="submission" date="2020-08" db="EMBL/GenBank/DDBJ databases">
        <title>Description of Xenorhabdus lircayensis sp. nov., the symbiotic bacterium associated with the entomopathogenic nematode Steirnernema unicornum.</title>
        <authorList>
            <person name="Castaneda-Alvarez C."/>
            <person name="Prodan S."/>
            <person name="Zamorano A."/>
            <person name="San-Blas E."/>
            <person name="Aballay E."/>
        </authorList>
    </citation>
    <scope>NUCLEOTIDE SEQUENCE [LARGE SCALE GENOMIC DNA]</scope>
    <source>
        <strain evidence="8 9">VLS</strain>
    </source>
</reference>
<dbReference type="PROSITE" id="PS01079">
    <property type="entry name" value="MOCF_BIOSYNTHESIS_2"/>
    <property type="match status" value="1"/>
</dbReference>
<comment type="pathway">
    <text evidence="2 6">Cofactor biosynthesis; molybdopterin biosynthesis.</text>
</comment>
<keyword evidence="4 6" id="KW-0501">Molybdenum cofactor biosynthesis</keyword>
<dbReference type="InterPro" id="IPR038987">
    <property type="entry name" value="MoeA-like"/>
</dbReference>
<keyword evidence="9" id="KW-1185">Reference proteome</keyword>
<comment type="caution">
    <text evidence="8">The sequence shown here is derived from an EMBL/GenBank/DDBJ whole genome shotgun (WGS) entry which is preliminary data.</text>
</comment>
<evidence type="ECO:0000256" key="1">
    <source>
        <dbReference type="ARBA" id="ARBA00002901"/>
    </source>
</evidence>
<evidence type="ECO:0000256" key="6">
    <source>
        <dbReference type="RuleBase" id="RU365090"/>
    </source>
</evidence>
<accession>A0ABS0U770</accession>
<protein>
    <recommendedName>
        <fullName evidence="6">Molybdopterin molybdenumtransferase</fullName>
        <ecNumber evidence="6">2.10.1.1</ecNumber>
    </recommendedName>
</protein>
<dbReference type="PANTHER" id="PTHR10192:SF5">
    <property type="entry name" value="GEPHYRIN"/>
    <property type="match status" value="1"/>
</dbReference>